<evidence type="ECO:0000256" key="5">
    <source>
        <dbReference type="ARBA" id="ARBA00022895"/>
    </source>
</evidence>
<keyword evidence="5" id="KW-0779">Telomere</keyword>
<dbReference type="EMBL" id="KN716584">
    <property type="protein sequence ID" value="KJH43183.1"/>
    <property type="molecule type" value="Genomic_DNA"/>
</dbReference>
<dbReference type="SUPFAM" id="SSF50249">
    <property type="entry name" value="Nucleic acid-binding proteins"/>
    <property type="match status" value="1"/>
</dbReference>
<keyword evidence="6" id="KW-0238">DNA-binding</keyword>
<evidence type="ECO:0000256" key="3">
    <source>
        <dbReference type="ARBA" id="ARBA00008442"/>
    </source>
</evidence>
<evidence type="ECO:0000313" key="11">
    <source>
        <dbReference type="Proteomes" id="UP000053766"/>
    </source>
</evidence>
<dbReference type="GO" id="GO:0000781">
    <property type="term" value="C:chromosome, telomeric region"/>
    <property type="evidence" value="ECO:0007669"/>
    <property type="project" value="UniProtKB-SubCell"/>
</dbReference>
<keyword evidence="7" id="KW-0539">Nucleus</keyword>
<sequence>MWSSLIMVVPALELRSTTSIKGYLAIVNEYDSWKLVAFIARITLLIIIHWNPEYTELFAPCRNMFRADSDSIEIVYCEISKDLCHLIESYIIDVCCYGNWAEKATKLKIGDIVFLGNIRNYVCRSNRISAITLHEGGLRFNRALNVADRNDPKCFEISKRCADMLSLYPELGSGLLEGSSEEIVTPIINDEVHAQSSPKIILSKYQASKSMGNEFAESVGTRLLATSEACDGNIMLTDFSTEDSVIEQTVNNKVESFSTEEEVMDCQHHEEDSEDNLSDRETQDFLVELERDDRPDSNELSEIADFCDKIRHDLIEEFFERELAKLCEFDRNDKDLREEVEGILRMNVGERVSIVNYVEAELSFLAQESYLKNALLFTATCVKCGIEVIVERCSKNWCQICFEKHECLSIVQYSYRLVVPSIYAFDGAVGQLCLALDGNIWAALSSSDQLSVINVMQLYSEYDLTKFTEKLDNLLRSVEVVFLLKSGANFRYFSIVFRCRYLFFFLFLHLAKYAIMKKKKFSVKDGKLMALDRIKGSVLVFVDRCLVADRNC</sequence>
<accession>A0A0D8XF39</accession>
<dbReference type="Pfam" id="PF16686">
    <property type="entry name" value="POT1PC"/>
    <property type="match status" value="1"/>
</dbReference>
<evidence type="ECO:0000256" key="6">
    <source>
        <dbReference type="ARBA" id="ARBA00023125"/>
    </source>
</evidence>
<dbReference type="Gene3D" id="2.40.50.140">
    <property type="entry name" value="Nucleic acid-binding proteins"/>
    <property type="match status" value="1"/>
</dbReference>
<proteinExistence type="inferred from homology"/>
<dbReference type="InterPro" id="IPR012340">
    <property type="entry name" value="NA-bd_OB-fold"/>
</dbReference>
<keyword evidence="8" id="KW-1133">Transmembrane helix</keyword>
<reference evidence="10 11" key="1">
    <citation type="submission" date="2013-11" db="EMBL/GenBank/DDBJ databases">
        <title>Draft genome of the bovine lungworm Dictyocaulus viviparus.</title>
        <authorList>
            <person name="Mitreva M."/>
        </authorList>
    </citation>
    <scope>NUCLEOTIDE SEQUENCE [LARGE SCALE GENOMIC DNA]</scope>
    <source>
        <strain evidence="10 11">HannoverDv2000</strain>
    </source>
</reference>
<name>A0A0D8XF39_DICVI</name>
<comment type="similarity">
    <text evidence="3">Belongs to the telombin family.</text>
</comment>
<evidence type="ECO:0000256" key="1">
    <source>
        <dbReference type="ARBA" id="ARBA00004123"/>
    </source>
</evidence>
<gene>
    <name evidence="10" type="ORF">DICVIV_10808</name>
</gene>
<evidence type="ECO:0000256" key="4">
    <source>
        <dbReference type="ARBA" id="ARBA00022454"/>
    </source>
</evidence>
<evidence type="ECO:0000259" key="9">
    <source>
        <dbReference type="Pfam" id="PF16686"/>
    </source>
</evidence>
<dbReference type="STRING" id="29172.A0A0D8XF39"/>
<keyword evidence="8" id="KW-0472">Membrane</keyword>
<evidence type="ECO:0000256" key="7">
    <source>
        <dbReference type="ARBA" id="ARBA00023242"/>
    </source>
</evidence>
<dbReference type="GO" id="GO:0043047">
    <property type="term" value="F:single-stranded telomeric DNA binding"/>
    <property type="evidence" value="ECO:0007669"/>
    <property type="project" value="InterPro"/>
</dbReference>
<dbReference type="OrthoDB" id="5876805at2759"/>
<dbReference type="GO" id="GO:0005634">
    <property type="term" value="C:nucleus"/>
    <property type="evidence" value="ECO:0007669"/>
    <property type="project" value="UniProtKB-SubCell"/>
</dbReference>
<dbReference type="InterPro" id="IPR032042">
    <property type="entry name" value="POT1PC"/>
</dbReference>
<organism evidence="10 11">
    <name type="scientific">Dictyocaulus viviparus</name>
    <name type="common">Bovine lungworm</name>
    <dbReference type="NCBI Taxonomy" id="29172"/>
    <lineage>
        <taxon>Eukaryota</taxon>
        <taxon>Metazoa</taxon>
        <taxon>Ecdysozoa</taxon>
        <taxon>Nematoda</taxon>
        <taxon>Chromadorea</taxon>
        <taxon>Rhabditida</taxon>
        <taxon>Rhabditina</taxon>
        <taxon>Rhabditomorpha</taxon>
        <taxon>Strongyloidea</taxon>
        <taxon>Metastrongylidae</taxon>
        <taxon>Dictyocaulus</taxon>
    </lineage>
</organism>
<comment type="subcellular location">
    <subcellularLocation>
        <location evidence="2">Chromosome</location>
        <location evidence="2">Telomere</location>
    </subcellularLocation>
    <subcellularLocation>
        <location evidence="1">Nucleus</location>
    </subcellularLocation>
</comment>
<keyword evidence="4" id="KW-0158">Chromosome</keyword>
<keyword evidence="11" id="KW-1185">Reference proteome</keyword>
<feature type="domain" description="Protection of telomeres protein 1 ssDNA-binding" evidence="9">
    <location>
        <begin position="82"/>
        <end position="164"/>
    </location>
</feature>
<keyword evidence="8" id="KW-0812">Transmembrane</keyword>
<dbReference type="Proteomes" id="UP000053766">
    <property type="component" value="Unassembled WGS sequence"/>
</dbReference>
<reference evidence="11" key="2">
    <citation type="journal article" date="2016" name="Sci. Rep.">
        <title>Dictyocaulus viviparus genome, variome and transcriptome elucidate lungworm biology and support future intervention.</title>
        <authorList>
            <person name="McNulty S.N."/>
            <person name="Strube C."/>
            <person name="Rosa B.A."/>
            <person name="Martin J.C."/>
            <person name="Tyagi R."/>
            <person name="Choi Y.J."/>
            <person name="Wang Q."/>
            <person name="Hallsworth Pepin K."/>
            <person name="Zhang X."/>
            <person name="Ozersky P."/>
            <person name="Wilson R.K."/>
            <person name="Sternberg P.W."/>
            <person name="Gasser R.B."/>
            <person name="Mitreva M."/>
        </authorList>
    </citation>
    <scope>NUCLEOTIDE SEQUENCE [LARGE SCALE GENOMIC DNA]</scope>
    <source>
        <strain evidence="11">HannoverDv2000</strain>
    </source>
</reference>
<evidence type="ECO:0000256" key="2">
    <source>
        <dbReference type="ARBA" id="ARBA00004574"/>
    </source>
</evidence>
<feature type="transmembrane region" description="Helical" evidence="8">
    <location>
        <begin position="492"/>
        <end position="511"/>
    </location>
</feature>
<evidence type="ECO:0000256" key="8">
    <source>
        <dbReference type="SAM" id="Phobius"/>
    </source>
</evidence>
<evidence type="ECO:0000313" key="10">
    <source>
        <dbReference type="EMBL" id="KJH43183.1"/>
    </source>
</evidence>
<dbReference type="AlphaFoldDB" id="A0A0D8XF39"/>
<protein>
    <recommendedName>
        <fullName evidence="9">Protection of telomeres protein 1 ssDNA-binding domain-containing protein</fullName>
    </recommendedName>
</protein>